<keyword evidence="2" id="KW-0012">Acyltransferase</keyword>
<reference evidence="4 5" key="1">
    <citation type="submission" date="2021-01" db="EMBL/GenBank/DDBJ databases">
        <title>Whole genome shotgun sequence of Planotetraspora kaengkrachanensis NBRC 104272.</title>
        <authorList>
            <person name="Komaki H."/>
            <person name="Tamura T."/>
        </authorList>
    </citation>
    <scope>NUCLEOTIDE SEQUENCE [LARGE SCALE GENOMIC DNA]</scope>
    <source>
        <strain evidence="4 5">NBRC 104272</strain>
    </source>
</reference>
<dbReference type="Pfam" id="PF00583">
    <property type="entry name" value="Acetyltransf_1"/>
    <property type="match status" value="1"/>
</dbReference>
<comment type="caution">
    <text evidence="4">The sequence shown here is derived from an EMBL/GenBank/DDBJ whole genome shotgun (WGS) entry which is preliminary data.</text>
</comment>
<gene>
    <name evidence="4" type="ORF">Pka01_46920</name>
</gene>
<dbReference type="PROSITE" id="PS51186">
    <property type="entry name" value="GNAT"/>
    <property type="match status" value="1"/>
</dbReference>
<dbReference type="AlphaFoldDB" id="A0A8J3V6C9"/>
<evidence type="ECO:0000259" key="3">
    <source>
        <dbReference type="PROSITE" id="PS51186"/>
    </source>
</evidence>
<proteinExistence type="predicted"/>
<name>A0A8J3V6C9_9ACTN</name>
<keyword evidence="1" id="KW-0808">Transferase</keyword>
<protein>
    <submittedName>
        <fullName evidence="4">N-acetyltransferase</fullName>
    </submittedName>
</protein>
<evidence type="ECO:0000256" key="2">
    <source>
        <dbReference type="ARBA" id="ARBA00023315"/>
    </source>
</evidence>
<dbReference type="InterPro" id="IPR016181">
    <property type="entry name" value="Acyl_CoA_acyltransferase"/>
</dbReference>
<dbReference type="RefSeq" id="WP_203884928.1">
    <property type="nucleotide sequence ID" value="NZ_BAABHH010000004.1"/>
</dbReference>
<dbReference type="Gene3D" id="3.40.630.30">
    <property type="match status" value="1"/>
</dbReference>
<dbReference type="PANTHER" id="PTHR43877:SF2">
    <property type="entry name" value="AMINOALKYLPHOSPHONATE N-ACETYLTRANSFERASE-RELATED"/>
    <property type="match status" value="1"/>
</dbReference>
<organism evidence="4 5">
    <name type="scientific">Planotetraspora kaengkrachanensis</name>
    <dbReference type="NCBI Taxonomy" id="575193"/>
    <lineage>
        <taxon>Bacteria</taxon>
        <taxon>Bacillati</taxon>
        <taxon>Actinomycetota</taxon>
        <taxon>Actinomycetes</taxon>
        <taxon>Streptosporangiales</taxon>
        <taxon>Streptosporangiaceae</taxon>
        <taxon>Planotetraspora</taxon>
    </lineage>
</organism>
<accession>A0A8J3V6C9</accession>
<evidence type="ECO:0000313" key="5">
    <source>
        <dbReference type="Proteomes" id="UP000630097"/>
    </source>
</evidence>
<dbReference type="CDD" id="cd04301">
    <property type="entry name" value="NAT_SF"/>
    <property type="match status" value="1"/>
</dbReference>
<feature type="domain" description="N-acetyltransferase" evidence="3">
    <location>
        <begin position="1"/>
        <end position="172"/>
    </location>
</feature>
<dbReference type="GO" id="GO:0016747">
    <property type="term" value="F:acyltransferase activity, transferring groups other than amino-acyl groups"/>
    <property type="evidence" value="ECO:0007669"/>
    <property type="project" value="InterPro"/>
</dbReference>
<sequence length="175" mass="19050">MFIRPAEPADADSIATVHVRSWQAAYVGLMPQDHLDGLEPAMRLPLWERLLRESSLPRSGALVADVDGSVAGFAGFGPGRDDDVDPESVAEITTIYLLPEVWGAGVGGGLMNAALDVLASAGYERAALWVVDANTRARRFYERGGWRPDGAVQRDESDGFPLTEIRYRRPLSRLG</sequence>
<evidence type="ECO:0000256" key="1">
    <source>
        <dbReference type="ARBA" id="ARBA00022679"/>
    </source>
</evidence>
<dbReference type="Proteomes" id="UP000630097">
    <property type="component" value="Unassembled WGS sequence"/>
</dbReference>
<dbReference type="SUPFAM" id="SSF55729">
    <property type="entry name" value="Acyl-CoA N-acyltransferases (Nat)"/>
    <property type="match status" value="1"/>
</dbReference>
<dbReference type="InterPro" id="IPR000182">
    <property type="entry name" value="GNAT_dom"/>
</dbReference>
<evidence type="ECO:0000313" key="4">
    <source>
        <dbReference type="EMBL" id="GIG81565.1"/>
    </source>
</evidence>
<dbReference type="PANTHER" id="PTHR43877">
    <property type="entry name" value="AMINOALKYLPHOSPHONATE N-ACETYLTRANSFERASE-RELATED-RELATED"/>
    <property type="match status" value="1"/>
</dbReference>
<dbReference type="InterPro" id="IPR050832">
    <property type="entry name" value="Bact_Acetyltransf"/>
</dbReference>
<keyword evidence="5" id="KW-1185">Reference proteome</keyword>
<dbReference type="EMBL" id="BONV01000021">
    <property type="protein sequence ID" value="GIG81565.1"/>
    <property type="molecule type" value="Genomic_DNA"/>
</dbReference>